<sequence>MSLTITVDTSCEAIVDHRIENGMLEYHVKKTSGKRRWISQYCARSCSHLILPYWLALPSSKYNGVRPPLIARHFLRIANKENVANVKQVVIKATSVNRTRLINCESLHLKDLPSCPVLTEDEKRGICCRDTYMTIDVDTASHKDKVLHCLEIAYASAVPNPKMLNSNKPGDLTYGEINEHQLRAFLLHPKITPTAADFFMDIGMGVGRATGVVSLWFPDMQGVAGIEIDPKFEEPMATFKTGLETKAKELGLGFAPLHGIIGDFTTWGKAKDVSNTFVRIMEKTTILFAHNTAFSSETNEKLEELVFQMGHGCRIITAQMLGKGKGVKRGQRQFMKTKLVFSYGEADFNSANYNILSRLDVEPLEMLENGVSYSWQQKQFFLHVVNLKKEERLKEATKMKGSRVNWEDLLKAEKGQENR</sequence>
<evidence type="ECO:0000256" key="3">
    <source>
        <dbReference type="ARBA" id="ARBA00020987"/>
    </source>
</evidence>
<keyword evidence="6 11" id="KW-0949">S-adenosyl-L-methionine</keyword>
<accession>A0A8R1YCP1</accession>
<evidence type="ECO:0000256" key="6">
    <source>
        <dbReference type="ARBA" id="ARBA00022691"/>
    </source>
</evidence>
<dbReference type="GO" id="GO:0000077">
    <property type="term" value="P:DNA damage checkpoint signaling"/>
    <property type="evidence" value="ECO:0000318"/>
    <property type="project" value="GO_Central"/>
</dbReference>
<dbReference type="Gene3D" id="3.40.50.150">
    <property type="entry name" value="Vaccinia Virus protein VP39"/>
    <property type="match status" value="1"/>
</dbReference>
<keyword evidence="4 11" id="KW-0489">Methyltransferase</keyword>
<dbReference type="InterPro" id="IPR025789">
    <property type="entry name" value="DOT1_dom"/>
</dbReference>
<gene>
    <name evidence="12" type="primary">WBGene00108439</name>
</gene>
<dbReference type="PROSITE" id="PS51569">
    <property type="entry name" value="DOT1"/>
    <property type="match status" value="1"/>
</dbReference>
<evidence type="ECO:0000256" key="8">
    <source>
        <dbReference type="ARBA" id="ARBA00023242"/>
    </source>
</evidence>
<comment type="similarity">
    <text evidence="11">Belongs to the class I-like SAM-binding methyltransferase superfamily. DOT1 family.</text>
</comment>
<keyword evidence="7 11" id="KW-0156">Chromatin regulator</keyword>
<accession>A0A2A6D154</accession>
<dbReference type="GO" id="GO:0031509">
    <property type="term" value="P:subtelomeric heterochromatin formation"/>
    <property type="evidence" value="ECO:0000318"/>
    <property type="project" value="GO_Central"/>
</dbReference>
<protein>
    <recommendedName>
        <fullName evidence="3 11">Histone-lysine N-methyltransferase, H3 lysine-79 specific</fullName>
        <ecNumber evidence="2 11">2.1.1.360</ecNumber>
    </recommendedName>
    <alternativeName>
        <fullName evidence="9 11">Histone H3-K79 methyltransferase</fullName>
    </alternativeName>
</protein>
<comment type="miscellaneous">
    <text evidence="11">In contrast to other lysine histone methyltransferases, it does not contain a SET domain, suggesting the existence of another mechanism for methylation of lysine residues of histones.</text>
</comment>
<dbReference type="Proteomes" id="UP000005239">
    <property type="component" value="Unassembled WGS sequence"/>
</dbReference>
<evidence type="ECO:0000256" key="10">
    <source>
        <dbReference type="ARBA" id="ARBA00047770"/>
    </source>
</evidence>
<dbReference type="EnsemblMetazoa" id="PPA18885.1">
    <property type="protein sequence ID" value="PPA18885.1"/>
    <property type="gene ID" value="WBGene00108439"/>
</dbReference>
<evidence type="ECO:0000256" key="4">
    <source>
        <dbReference type="ARBA" id="ARBA00022603"/>
    </source>
</evidence>
<proteinExistence type="inferred from homology"/>
<dbReference type="InterPro" id="IPR029063">
    <property type="entry name" value="SAM-dependent_MTases_sf"/>
</dbReference>
<dbReference type="GO" id="GO:0005634">
    <property type="term" value="C:nucleus"/>
    <property type="evidence" value="ECO:0000318"/>
    <property type="project" value="GO_Central"/>
</dbReference>
<dbReference type="AlphaFoldDB" id="A0A2A6D154"/>
<name>A0A2A6D154_PRIPA</name>
<keyword evidence="5 11" id="KW-0808">Transferase</keyword>
<evidence type="ECO:0000256" key="9">
    <source>
        <dbReference type="ARBA" id="ARBA00029821"/>
    </source>
</evidence>
<evidence type="ECO:0000256" key="5">
    <source>
        <dbReference type="ARBA" id="ARBA00022679"/>
    </source>
</evidence>
<dbReference type="PANTHER" id="PTHR21451:SF0">
    <property type="entry name" value="HISTONE-LYSINE N-METHYLTRANSFERASE, H3 LYSINE-79 SPECIFIC"/>
    <property type="match status" value="1"/>
</dbReference>
<dbReference type="Pfam" id="PF08123">
    <property type="entry name" value="DOT1"/>
    <property type="match status" value="1"/>
</dbReference>
<comment type="function">
    <text evidence="11">Histone methyltransferase that specifically trimethylates histone H3 to form H3K79me3. This methylation is required for telomere silencing and for the pachytene checkpoint during the meiotic cell cycle by allowing the recruitment of RAD9 to double strand breaks. Nucleosomes are preferred as substrate compared to free histone.</text>
</comment>
<dbReference type="PANTHER" id="PTHR21451">
    <property type="entry name" value="HISTONE H3 METHYLTRANSFERASE"/>
    <property type="match status" value="1"/>
</dbReference>
<evidence type="ECO:0000313" key="12">
    <source>
        <dbReference type="EnsemblMetazoa" id="PPA18885.1"/>
    </source>
</evidence>
<dbReference type="InterPro" id="IPR030445">
    <property type="entry name" value="H3-K79_meTrfase"/>
</dbReference>
<evidence type="ECO:0000256" key="11">
    <source>
        <dbReference type="RuleBase" id="RU271113"/>
    </source>
</evidence>
<dbReference type="GO" id="GO:0140956">
    <property type="term" value="F:histone H3K79 trimethyltransferase activity"/>
    <property type="evidence" value="ECO:0007669"/>
    <property type="project" value="UniProtKB-EC"/>
</dbReference>
<dbReference type="GO" id="GO:0032259">
    <property type="term" value="P:methylation"/>
    <property type="evidence" value="ECO:0007669"/>
    <property type="project" value="UniProtKB-KW"/>
</dbReference>
<comment type="subcellular location">
    <subcellularLocation>
        <location evidence="1 11">Nucleus</location>
    </subcellularLocation>
</comment>
<comment type="catalytic activity">
    <reaction evidence="10 11">
        <text>L-lysyl(79)-[histone H3] + 3 S-adenosyl-L-methionine = N(6),N(6),N(6)-trimethyl-L-lysyl(79)-[histone H3] + 3 S-adenosyl-L-homocysteine + 3 H(+)</text>
        <dbReference type="Rhea" id="RHEA:60328"/>
        <dbReference type="Rhea" id="RHEA-COMP:15549"/>
        <dbReference type="Rhea" id="RHEA-COMP:15552"/>
        <dbReference type="ChEBI" id="CHEBI:15378"/>
        <dbReference type="ChEBI" id="CHEBI:29969"/>
        <dbReference type="ChEBI" id="CHEBI:57856"/>
        <dbReference type="ChEBI" id="CHEBI:59789"/>
        <dbReference type="ChEBI" id="CHEBI:61961"/>
        <dbReference type="EC" id="2.1.1.360"/>
    </reaction>
</comment>
<evidence type="ECO:0000256" key="7">
    <source>
        <dbReference type="ARBA" id="ARBA00022853"/>
    </source>
</evidence>
<organism evidence="12 13">
    <name type="scientific">Pristionchus pacificus</name>
    <name type="common">Parasitic nematode worm</name>
    <dbReference type="NCBI Taxonomy" id="54126"/>
    <lineage>
        <taxon>Eukaryota</taxon>
        <taxon>Metazoa</taxon>
        <taxon>Ecdysozoa</taxon>
        <taxon>Nematoda</taxon>
        <taxon>Chromadorea</taxon>
        <taxon>Rhabditida</taxon>
        <taxon>Rhabditina</taxon>
        <taxon>Diplogasteromorpha</taxon>
        <taxon>Diplogasteroidea</taxon>
        <taxon>Neodiplogasteridae</taxon>
        <taxon>Pristionchus</taxon>
    </lineage>
</organism>
<evidence type="ECO:0000313" key="13">
    <source>
        <dbReference type="Proteomes" id="UP000005239"/>
    </source>
</evidence>
<evidence type="ECO:0000256" key="2">
    <source>
        <dbReference type="ARBA" id="ARBA00012190"/>
    </source>
</evidence>
<evidence type="ECO:0000256" key="1">
    <source>
        <dbReference type="ARBA" id="ARBA00004123"/>
    </source>
</evidence>
<dbReference type="EC" id="2.1.1.360" evidence="2 11"/>
<dbReference type="GO" id="GO:0000781">
    <property type="term" value="C:chromosome, telomeric region"/>
    <property type="evidence" value="ECO:0007669"/>
    <property type="project" value="GOC"/>
</dbReference>
<keyword evidence="8 11" id="KW-0539">Nucleus</keyword>
<dbReference type="CDD" id="cd00024">
    <property type="entry name" value="CD_CSD"/>
    <property type="match status" value="1"/>
</dbReference>
<dbReference type="GO" id="GO:0006281">
    <property type="term" value="P:DNA repair"/>
    <property type="evidence" value="ECO:0000318"/>
    <property type="project" value="GO_Central"/>
</dbReference>
<dbReference type="GO" id="GO:0031151">
    <property type="term" value="F:histone H3K79 methyltransferase activity"/>
    <property type="evidence" value="ECO:0000318"/>
    <property type="project" value="GO_Central"/>
</dbReference>
<reference evidence="12" key="2">
    <citation type="submission" date="2022-06" db="UniProtKB">
        <authorList>
            <consortium name="EnsemblMetazoa"/>
        </authorList>
    </citation>
    <scope>IDENTIFICATION</scope>
    <source>
        <strain evidence="12">PS312</strain>
    </source>
</reference>
<dbReference type="SUPFAM" id="SSF53335">
    <property type="entry name" value="S-adenosyl-L-methionine-dependent methyltransferases"/>
    <property type="match status" value="1"/>
</dbReference>
<reference evidence="13" key="1">
    <citation type="journal article" date="2008" name="Nat. Genet.">
        <title>The Pristionchus pacificus genome provides a unique perspective on nematode lifestyle and parasitism.</title>
        <authorList>
            <person name="Dieterich C."/>
            <person name="Clifton S.W."/>
            <person name="Schuster L.N."/>
            <person name="Chinwalla A."/>
            <person name="Delehaunty K."/>
            <person name="Dinkelacker I."/>
            <person name="Fulton L."/>
            <person name="Fulton R."/>
            <person name="Godfrey J."/>
            <person name="Minx P."/>
            <person name="Mitreva M."/>
            <person name="Roeseler W."/>
            <person name="Tian H."/>
            <person name="Witte H."/>
            <person name="Yang S.P."/>
            <person name="Wilson R.K."/>
            <person name="Sommer R.J."/>
        </authorList>
    </citation>
    <scope>NUCLEOTIDE SEQUENCE [LARGE SCALE GENOMIC DNA]</scope>
    <source>
        <strain evidence="13">PS312</strain>
    </source>
</reference>
<keyword evidence="13" id="KW-1185">Reference proteome</keyword>